<proteinExistence type="predicted"/>
<dbReference type="EMBL" id="AP021861">
    <property type="protein sequence ID" value="BBO33189.1"/>
    <property type="molecule type" value="Genomic_DNA"/>
</dbReference>
<dbReference type="AlphaFoldDB" id="A0A5K7XJW8"/>
<sequence>MALCIWALAVLLSAAAAAWVWRRLRSIGAPHDPTERRAAWLGIGLAVSVAAFAVSADHVLRIIREGDGRPYIPEQIARLLDEAIESGVLHDEPATELNDWLNAASRGRNRKLERSLVDVCVESPNATLAKVVLDPKYKVTDEDRLKIYRALAHDRRSRIVEGEYGETLEIIPEVELPDYIYEAFLAVADGREVTQAHRLILQHTSLGKSARSNLYPKAPLPEPFRAPEAPPEETAPEETAPEAAPAAPAAPEAPAAFVPIPPAPVADPAA</sequence>
<gene>
    <name evidence="3" type="ORF">PLANPX_2801</name>
</gene>
<keyword evidence="2" id="KW-0472">Membrane</keyword>
<feature type="compositionally biased region" description="Low complexity" evidence="1">
    <location>
        <begin position="241"/>
        <end position="258"/>
    </location>
</feature>
<reference evidence="4" key="1">
    <citation type="submission" date="2019-10" db="EMBL/GenBank/DDBJ databases">
        <title>Lacipirellula parvula gen. nov., sp. nov., representing a lineage of planctomycetes widespread in freshwater anoxic habitats, and description of the family Lacipirellulaceae.</title>
        <authorList>
            <person name="Dedysh S.N."/>
            <person name="Kulichevskaya I.S."/>
            <person name="Beletsky A.V."/>
            <person name="Rakitin A.L."/>
            <person name="Mardanov A.V."/>
            <person name="Ivanova A.A."/>
            <person name="Saltykova V.X."/>
            <person name="Rijpstra W.I.C."/>
            <person name="Sinninghe Damste J.S."/>
            <person name="Ravin N.V."/>
        </authorList>
    </citation>
    <scope>NUCLEOTIDE SEQUENCE [LARGE SCALE GENOMIC DNA]</scope>
    <source>
        <strain evidence="4">PX69</strain>
    </source>
</reference>
<dbReference type="RefSeq" id="WP_152099020.1">
    <property type="nucleotide sequence ID" value="NZ_AP021861.1"/>
</dbReference>
<organism evidence="3 4">
    <name type="scientific">Lacipirellula parvula</name>
    <dbReference type="NCBI Taxonomy" id="2650471"/>
    <lineage>
        <taxon>Bacteria</taxon>
        <taxon>Pseudomonadati</taxon>
        <taxon>Planctomycetota</taxon>
        <taxon>Planctomycetia</taxon>
        <taxon>Pirellulales</taxon>
        <taxon>Lacipirellulaceae</taxon>
        <taxon>Lacipirellula</taxon>
    </lineage>
</organism>
<accession>A0A5K7XJW8</accession>
<protein>
    <submittedName>
        <fullName evidence="3">Uncharacterized protein</fullName>
    </submittedName>
</protein>
<evidence type="ECO:0000313" key="4">
    <source>
        <dbReference type="Proteomes" id="UP000326837"/>
    </source>
</evidence>
<feature type="region of interest" description="Disordered" evidence="1">
    <location>
        <begin position="211"/>
        <end position="270"/>
    </location>
</feature>
<feature type="compositionally biased region" description="Acidic residues" evidence="1">
    <location>
        <begin position="230"/>
        <end position="240"/>
    </location>
</feature>
<evidence type="ECO:0000313" key="3">
    <source>
        <dbReference type="EMBL" id="BBO33189.1"/>
    </source>
</evidence>
<keyword evidence="2" id="KW-1133">Transmembrane helix</keyword>
<evidence type="ECO:0000256" key="2">
    <source>
        <dbReference type="SAM" id="Phobius"/>
    </source>
</evidence>
<feature type="transmembrane region" description="Helical" evidence="2">
    <location>
        <begin position="41"/>
        <end position="60"/>
    </location>
</feature>
<evidence type="ECO:0000256" key="1">
    <source>
        <dbReference type="SAM" id="MobiDB-lite"/>
    </source>
</evidence>
<keyword evidence="2" id="KW-0812">Transmembrane</keyword>
<keyword evidence="4" id="KW-1185">Reference proteome</keyword>
<dbReference type="Proteomes" id="UP000326837">
    <property type="component" value="Chromosome"/>
</dbReference>
<name>A0A5K7XJW8_9BACT</name>
<feature type="compositionally biased region" description="Pro residues" evidence="1">
    <location>
        <begin position="259"/>
        <end position="270"/>
    </location>
</feature>
<dbReference type="KEGG" id="lpav:PLANPX_2801"/>